<feature type="region of interest" description="Disordered" evidence="1">
    <location>
        <begin position="1"/>
        <end position="20"/>
    </location>
</feature>
<protein>
    <recommendedName>
        <fullName evidence="2">Transcriptional coactivator p15 (PC4) C-terminal domain-containing protein</fullName>
    </recommendedName>
</protein>
<dbReference type="GO" id="GO:0006355">
    <property type="term" value="P:regulation of DNA-templated transcription"/>
    <property type="evidence" value="ECO:0007669"/>
    <property type="project" value="InterPro"/>
</dbReference>
<evidence type="ECO:0000259" key="2">
    <source>
        <dbReference type="Pfam" id="PF02229"/>
    </source>
</evidence>
<dbReference type="GO" id="GO:0003677">
    <property type="term" value="F:DNA binding"/>
    <property type="evidence" value="ECO:0007669"/>
    <property type="project" value="InterPro"/>
</dbReference>
<dbReference type="AlphaFoldDB" id="A0A0F9IAG9"/>
<comment type="caution">
    <text evidence="3">The sequence shown here is derived from an EMBL/GenBank/DDBJ whole genome shotgun (WGS) entry which is preliminary data.</text>
</comment>
<feature type="domain" description="Transcriptional coactivator p15 (PC4) C-terminal" evidence="2">
    <location>
        <begin position="18"/>
        <end position="60"/>
    </location>
</feature>
<dbReference type="InterPro" id="IPR009044">
    <property type="entry name" value="ssDNA-bd_transcriptional_reg"/>
</dbReference>
<dbReference type="EMBL" id="LAZR01021703">
    <property type="protein sequence ID" value="KKL84407.1"/>
    <property type="molecule type" value="Genomic_DNA"/>
</dbReference>
<dbReference type="SUPFAM" id="SSF54447">
    <property type="entry name" value="ssDNA-binding transcriptional regulator domain"/>
    <property type="match status" value="1"/>
</dbReference>
<gene>
    <name evidence="3" type="ORF">LCGC14_1965000</name>
</gene>
<feature type="region of interest" description="Disordered" evidence="1">
    <location>
        <begin position="72"/>
        <end position="137"/>
    </location>
</feature>
<dbReference type="Gene3D" id="2.30.31.10">
    <property type="entry name" value="Transcriptional Coactivator Pc4, Chain A"/>
    <property type="match status" value="1"/>
</dbReference>
<feature type="compositionally biased region" description="Basic and acidic residues" evidence="1">
    <location>
        <begin position="127"/>
        <end position="137"/>
    </location>
</feature>
<reference evidence="3" key="1">
    <citation type="journal article" date="2015" name="Nature">
        <title>Complex archaea that bridge the gap between prokaryotes and eukaryotes.</title>
        <authorList>
            <person name="Spang A."/>
            <person name="Saw J.H."/>
            <person name="Jorgensen S.L."/>
            <person name="Zaremba-Niedzwiedzka K."/>
            <person name="Martijn J."/>
            <person name="Lind A.E."/>
            <person name="van Eijk R."/>
            <person name="Schleper C."/>
            <person name="Guy L."/>
            <person name="Ettema T.J."/>
        </authorList>
    </citation>
    <scope>NUCLEOTIDE SEQUENCE</scope>
</reference>
<evidence type="ECO:0000256" key="1">
    <source>
        <dbReference type="SAM" id="MobiDB-lite"/>
    </source>
</evidence>
<dbReference type="Pfam" id="PF02229">
    <property type="entry name" value="PC4"/>
    <property type="match status" value="1"/>
</dbReference>
<evidence type="ECO:0000313" key="3">
    <source>
        <dbReference type="EMBL" id="KKL84407.1"/>
    </source>
</evidence>
<dbReference type="InterPro" id="IPR003173">
    <property type="entry name" value="PC4_C"/>
</dbReference>
<name>A0A0F9IAG9_9ZZZZ</name>
<organism evidence="3">
    <name type="scientific">marine sediment metagenome</name>
    <dbReference type="NCBI Taxonomy" id="412755"/>
    <lineage>
        <taxon>unclassified sequences</taxon>
        <taxon>metagenomes</taxon>
        <taxon>ecological metagenomes</taxon>
    </lineage>
</organism>
<proteinExistence type="predicted"/>
<sequence>MSTKSVAQSREIKNGGDSKLVVSAGTWRKKGYVDIRNYWRSPDGEWHPTKRGVRVGEDDARNIVAAMSDVLNIPASHNGRKPATKRPKNNYGLPGPNPPRNAAGGLKVTGLGAIERTGPSGVTGAKVQDRSCPDSPCKHSFPDPATFIPQWVKYAVNLAQAVS</sequence>
<feature type="compositionally biased region" description="Basic residues" evidence="1">
    <location>
        <begin position="78"/>
        <end position="88"/>
    </location>
</feature>
<accession>A0A0F9IAG9</accession>